<feature type="region of interest" description="Disordered" evidence="1">
    <location>
        <begin position="23"/>
        <end position="45"/>
    </location>
</feature>
<sequence length="45" mass="4810">MRNHLFAALHNSSVTLRRHKAAAASSPSFARASTTNRQTASTIGD</sequence>
<gene>
    <name evidence="2" type="ORF">HUE57_10665</name>
</gene>
<protein>
    <submittedName>
        <fullName evidence="2">Uncharacterized protein</fullName>
    </submittedName>
</protein>
<organism evidence="2 3">
    <name type="scientific">Candidatus Reidiella endopervernicosa</name>
    <dbReference type="NCBI Taxonomy" id="2738883"/>
    <lineage>
        <taxon>Bacteria</taxon>
        <taxon>Pseudomonadati</taxon>
        <taxon>Pseudomonadota</taxon>
        <taxon>Gammaproteobacteria</taxon>
        <taxon>Candidatus Reidiella</taxon>
    </lineage>
</organism>
<feature type="compositionally biased region" description="Polar residues" evidence="1">
    <location>
        <begin position="34"/>
        <end position="45"/>
    </location>
</feature>
<dbReference type="EMBL" id="CP054491">
    <property type="protein sequence ID" value="QKQ26690.1"/>
    <property type="molecule type" value="Genomic_DNA"/>
</dbReference>
<evidence type="ECO:0000313" key="3">
    <source>
        <dbReference type="Proteomes" id="UP000509658"/>
    </source>
</evidence>
<keyword evidence="3" id="KW-1185">Reference proteome</keyword>
<accession>A0A6N0HWD5</accession>
<evidence type="ECO:0000256" key="1">
    <source>
        <dbReference type="SAM" id="MobiDB-lite"/>
    </source>
</evidence>
<dbReference type="KEGG" id="rev:HUE57_10665"/>
<name>A0A6N0HWD5_9GAMM</name>
<reference evidence="2 3" key="1">
    <citation type="submission" date="2020-05" db="EMBL/GenBank/DDBJ databases">
        <title>Horizontal transmission and recombination maintain forever young bacterial symbiont genomes.</title>
        <authorList>
            <person name="Russell S.L."/>
            <person name="Pepper-Tunick E."/>
            <person name="Svedberg J."/>
            <person name="Byrne A."/>
            <person name="Ruelas Castillo J."/>
            <person name="Vollmers C."/>
            <person name="Beinart R.A."/>
            <person name="Corbett-Detig R."/>
        </authorList>
    </citation>
    <scope>NUCLEOTIDE SEQUENCE [LARGE SCALE GENOMIC DNA]</scope>
    <source>
        <strain evidence="2">Santa_Monica_outfall</strain>
    </source>
</reference>
<proteinExistence type="predicted"/>
<evidence type="ECO:0000313" key="2">
    <source>
        <dbReference type="EMBL" id="QKQ26690.1"/>
    </source>
</evidence>
<dbReference type="RefSeq" id="WP_174673150.1">
    <property type="nucleotide sequence ID" value="NZ_CP054491.1"/>
</dbReference>
<dbReference type="Proteomes" id="UP000509658">
    <property type="component" value="Chromosome"/>
</dbReference>
<dbReference type="AlphaFoldDB" id="A0A6N0HWD5"/>
<feature type="compositionally biased region" description="Low complexity" evidence="1">
    <location>
        <begin position="23"/>
        <end position="33"/>
    </location>
</feature>